<reference evidence="2" key="1">
    <citation type="journal article" date="2019" name="Int. J. Syst. Evol. Microbiol.">
        <title>The Global Catalogue of Microorganisms (GCM) 10K type strain sequencing project: providing services to taxonomists for standard genome sequencing and annotation.</title>
        <authorList>
            <consortium name="The Broad Institute Genomics Platform"/>
            <consortium name="The Broad Institute Genome Sequencing Center for Infectious Disease"/>
            <person name="Wu L."/>
            <person name="Ma J."/>
        </authorList>
    </citation>
    <scope>NUCLEOTIDE SEQUENCE [LARGE SCALE GENOMIC DNA]</scope>
    <source>
        <strain evidence="2">DT43</strain>
    </source>
</reference>
<dbReference type="EMBL" id="JBHSOJ010000026">
    <property type="protein sequence ID" value="MFC5631812.1"/>
    <property type="molecule type" value="Genomic_DNA"/>
</dbReference>
<proteinExistence type="predicted"/>
<name>A0ABW0UE07_9STRE</name>
<dbReference type="PANTHER" id="PTHR39166:SF1">
    <property type="entry name" value="BLL1166 PROTEIN"/>
    <property type="match status" value="1"/>
</dbReference>
<organism evidence="1 2">
    <name type="scientific">Streptococcus caledonicus</name>
    <dbReference type="NCBI Taxonomy" id="2614158"/>
    <lineage>
        <taxon>Bacteria</taxon>
        <taxon>Bacillati</taxon>
        <taxon>Bacillota</taxon>
        <taxon>Bacilli</taxon>
        <taxon>Lactobacillales</taxon>
        <taxon>Streptococcaceae</taxon>
        <taxon>Streptococcus</taxon>
    </lineage>
</organism>
<dbReference type="InterPro" id="IPR009267">
    <property type="entry name" value="NTP_transf_6"/>
</dbReference>
<dbReference type="PANTHER" id="PTHR39166">
    <property type="entry name" value="BLL1166 PROTEIN"/>
    <property type="match status" value="1"/>
</dbReference>
<evidence type="ECO:0000313" key="2">
    <source>
        <dbReference type="Proteomes" id="UP001596110"/>
    </source>
</evidence>
<accession>A0ABW0UE07</accession>
<dbReference type="RefSeq" id="WP_156807181.1">
    <property type="nucleotide sequence ID" value="NZ_JBHSOJ010000026.1"/>
</dbReference>
<sequence>MTENDVLALLQADDDMMIILRAMAELNLLDSWLAAGAVRNFIWNKLTNLPAFDHQTDMDVVYFDPEKTYEETLAIQEFLSNNYPNYHWEVKNQVDMHQHNPNTVPYQSACDAINKYPEKCTAIAVRLKKDKLELYAPYGLDDIINFRVSPTPYFLADEERMDVYRKRLMKKNWHEKWPQLHYE</sequence>
<gene>
    <name evidence="1" type="ORF">ACFPQ3_09665</name>
</gene>
<dbReference type="Pfam" id="PF06042">
    <property type="entry name" value="NTP_transf_6"/>
    <property type="match status" value="1"/>
</dbReference>
<dbReference type="Proteomes" id="UP001596110">
    <property type="component" value="Unassembled WGS sequence"/>
</dbReference>
<evidence type="ECO:0000313" key="1">
    <source>
        <dbReference type="EMBL" id="MFC5631812.1"/>
    </source>
</evidence>
<protein>
    <submittedName>
        <fullName evidence="1">Nucleotidyltransferase family protein</fullName>
    </submittedName>
</protein>
<comment type="caution">
    <text evidence="1">The sequence shown here is derived from an EMBL/GenBank/DDBJ whole genome shotgun (WGS) entry which is preliminary data.</text>
</comment>
<keyword evidence="2" id="KW-1185">Reference proteome</keyword>